<reference evidence="2" key="1">
    <citation type="submission" date="2015-07" db="EMBL/GenBank/DDBJ databases">
        <title>Elucidating the P. pachyrhizi secretome and potential effectors.</title>
        <authorList>
            <person name="de Carvalho M.C.C.G."/>
            <person name="Nascimento L.C."/>
            <person name="Darben L.M."/>
            <person name="Polizel-Podanosqui A.M."/>
            <person name="Lopes-Caitar V.S."/>
            <person name="Rocha C.S."/>
            <person name="Qi M."/>
            <person name="Carazolle M."/>
            <person name="Kuwahara M.K."/>
            <person name="Pereira G.A.G."/>
            <person name="Abdelnoor R.V."/>
            <person name="Whitham S.A."/>
            <person name="Marcelino-Guimaraes F.C."/>
        </authorList>
    </citation>
    <scope>NUCLEOTIDE SEQUENCE</scope>
</reference>
<name>A0A0S1MKX8_PHAPC</name>
<organism evidence="2">
    <name type="scientific">Phakopsora pachyrhizi</name>
    <name type="common">Asian soybean rust disease fungus</name>
    <dbReference type="NCBI Taxonomy" id="170000"/>
    <lineage>
        <taxon>Eukaryota</taxon>
        <taxon>Fungi</taxon>
        <taxon>Dikarya</taxon>
        <taxon>Basidiomycota</taxon>
        <taxon>Pucciniomycotina</taxon>
        <taxon>Pucciniomycetes</taxon>
        <taxon>Pucciniales</taxon>
        <taxon>Phakopsoraceae</taxon>
        <taxon>Phakopsora</taxon>
    </lineage>
</organism>
<dbReference type="AlphaFoldDB" id="A0A0S1MKX8"/>
<sequence>MFISPLILAFTYIIASIGQSCCLGSLDQNQPQKSHSSLQKRAVCLVPNARKGCKIWNIDACCQSCCSQKYATRRWLEDCHCVDQGSSVVYQAPGTVSYVPVQQPPTTYVVSSPPPPPPPTVVTVYHG</sequence>
<evidence type="ECO:0000256" key="1">
    <source>
        <dbReference type="SAM" id="SignalP"/>
    </source>
</evidence>
<accession>A0A0S1MKX8</accession>
<keyword evidence="1" id="KW-0732">Signal</keyword>
<evidence type="ECO:0000313" key="2">
    <source>
        <dbReference type="EMBL" id="ALL41413.1"/>
    </source>
</evidence>
<evidence type="ECO:0008006" key="3">
    <source>
        <dbReference type="Google" id="ProtNLM"/>
    </source>
</evidence>
<feature type="chain" id="PRO_5006589075" description="Secreted protein" evidence="1">
    <location>
        <begin position="19"/>
        <end position="127"/>
    </location>
</feature>
<dbReference type="EMBL" id="KT247324">
    <property type="protein sequence ID" value="ALL41413.1"/>
    <property type="molecule type" value="mRNA"/>
</dbReference>
<proteinExistence type="evidence at transcript level"/>
<protein>
    <recommendedName>
        <fullName evidence="3">Secreted protein</fullName>
    </recommendedName>
</protein>
<feature type="signal peptide" evidence="1">
    <location>
        <begin position="1"/>
        <end position="18"/>
    </location>
</feature>